<feature type="compositionally biased region" description="Basic and acidic residues" evidence="1">
    <location>
        <begin position="224"/>
        <end position="254"/>
    </location>
</feature>
<dbReference type="AlphaFoldDB" id="A0A8H4LE75"/>
<feature type="compositionally biased region" description="Basic and acidic residues" evidence="1">
    <location>
        <begin position="405"/>
        <end position="420"/>
    </location>
</feature>
<feature type="compositionally biased region" description="Basic and acidic residues" evidence="1">
    <location>
        <begin position="286"/>
        <end position="308"/>
    </location>
</feature>
<dbReference type="OrthoDB" id="3946750at2759"/>
<name>A0A8H4LE75_9HYPO</name>
<gene>
    <name evidence="2" type="ORF">FALBO_5346</name>
</gene>
<dbReference type="EMBL" id="JAADYS010000695">
    <property type="protein sequence ID" value="KAF4467782.1"/>
    <property type="molecule type" value="Genomic_DNA"/>
</dbReference>
<comment type="caution">
    <text evidence="2">The sequence shown here is derived from an EMBL/GenBank/DDBJ whole genome shotgun (WGS) entry which is preliminary data.</text>
</comment>
<organism evidence="2 3">
    <name type="scientific">Fusarium albosuccineum</name>
    <dbReference type="NCBI Taxonomy" id="1237068"/>
    <lineage>
        <taxon>Eukaryota</taxon>
        <taxon>Fungi</taxon>
        <taxon>Dikarya</taxon>
        <taxon>Ascomycota</taxon>
        <taxon>Pezizomycotina</taxon>
        <taxon>Sordariomycetes</taxon>
        <taxon>Hypocreomycetidae</taxon>
        <taxon>Hypocreales</taxon>
        <taxon>Nectriaceae</taxon>
        <taxon>Fusarium</taxon>
        <taxon>Fusarium decemcellulare species complex</taxon>
    </lineage>
</organism>
<feature type="compositionally biased region" description="Polar residues" evidence="1">
    <location>
        <begin position="786"/>
        <end position="803"/>
    </location>
</feature>
<sequence>MLLTASRTSPSARLLQTRSVGSTVLRSSTSLQSRCGQTREFNFGPWSSSSTSSESRQSRRRHRVFRYQYLESLNRTLSWENNPKAAIKKAMAGFGRPADSGKYVNVDQVKSWSDDLSGVRPGMNIEDVERSAIDHLIRGDQTANIRTTTPNNMHHFNGRRRAKTATPKDVQQTTAQGEDATYIDPITNRRASKKSSMTGPAARYEDLEGYEPTDFVDVTTEAHSAPKYEDLDKYGPVKDGKPTDKPSGKPKYSDLNEYEPVIDERPVQDESPKYDDLDNYGPVRWNEPDGERKPTPEEDSKKYKDLHKYSAPALDDPFTQRELTAEEKSKAYDDLDQYKAVHWNEPDGLRKETPEELSKNYDDLHKYEAVRWNEPDGLREPTPEELSKNYQDLESYGPVAWSEPDGLRRLTPEEESKQYDDLDAYDAPFEVSKSTLEAYEKTQMDATPRGQPLAPKVDAPVEDFASKYDDLNQYGPVQWNEPDGLRKLTPEELSKNYEDLHLYGAVQYNEPDGLRQLTPEEQSKQYQDTRLYAPRDLSPRIMRVHPEEASKAYKDLSGYHHFENADATSARVHPEEASKQYADLDKYTVFENDGPETERIHPEQASKEYKDLSKYPTAGYEEAANFQHTHPEELTKNYTDLGSYKPTGFVSQAQAYPVHPEEATKVYQDLNRYTAVGFNEPNGKVNLPPDEVARGLREFDSKAGPQDTTDRPSVTYQRERNRFFPDFTETSIDFVDSRNADKIRAATLRRAHESSQQKLAEAKEQQQAKASQQLTGNFVRDFPEEFTTSWSTENSPSKSTLFPKNQAEDSASSAEASSVDQVDIGSMDESFPTENVKLQPALDRYEGKVFKDLYSHEPQGLQTSFSEECGRSTMPIMEKHYKPTSKEPETATYKILAYDSTSQTINVAEASSALRDDETPMALSDALLQLSSPAKFLPYFKPLQARGYEVVSGSGDVLIFRKMGPATAQDEELEVPAPINPPRVNPIDMMGRSAIGSFASPTGFVNYDTLSEPMDRPAPPYRSTGNNRDELASNKQTKPRKKRGLGRKLVLGTAGVAGSAYAAAVLTEYFSTHGRDPERPRTRRL</sequence>
<feature type="region of interest" description="Disordered" evidence="1">
    <location>
        <begin position="42"/>
        <end position="61"/>
    </location>
</feature>
<feature type="region of interest" description="Disordered" evidence="1">
    <location>
        <begin position="188"/>
        <end position="208"/>
    </location>
</feature>
<feature type="region of interest" description="Disordered" evidence="1">
    <location>
        <begin position="1010"/>
        <end position="1046"/>
    </location>
</feature>
<feature type="region of interest" description="Disordered" evidence="1">
    <location>
        <begin position="221"/>
        <end position="330"/>
    </location>
</feature>
<evidence type="ECO:0000313" key="2">
    <source>
        <dbReference type="EMBL" id="KAF4467782.1"/>
    </source>
</evidence>
<evidence type="ECO:0000313" key="3">
    <source>
        <dbReference type="Proteomes" id="UP000554235"/>
    </source>
</evidence>
<protein>
    <submittedName>
        <fullName evidence="2">Uncharacterized protein</fullName>
    </submittedName>
</protein>
<feature type="region of interest" description="Disordered" evidence="1">
    <location>
        <begin position="396"/>
        <end position="425"/>
    </location>
</feature>
<feature type="region of interest" description="Disordered" evidence="1">
    <location>
        <begin position="749"/>
        <end position="823"/>
    </location>
</feature>
<feature type="compositionally biased region" description="Low complexity" evidence="1">
    <location>
        <begin position="808"/>
        <end position="822"/>
    </location>
</feature>
<dbReference type="Proteomes" id="UP000554235">
    <property type="component" value="Unassembled WGS sequence"/>
</dbReference>
<feature type="compositionally biased region" description="Basic and acidic residues" evidence="1">
    <location>
        <begin position="262"/>
        <end position="276"/>
    </location>
</feature>
<reference evidence="2 3" key="1">
    <citation type="submission" date="2020-01" db="EMBL/GenBank/DDBJ databases">
        <title>Identification and distribution of gene clusters putatively required for synthesis of sphingolipid metabolism inhibitors in phylogenetically diverse species of the filamentous fungus Fusarium.</title>
        <authorList>
            <person name="Kim H.-S."/>
            <person name="Busman M."/>
            <person name="Brown D.W."/>
            <person name="Divon H."/>
            <person name="Uhlig S."/>
            <person name="Proctor R.H."/>
        </authorList>
    </citation>
    <scope>NUCLEOTIDE SEQUENCE [LARGE SCALE GENOMIC DNA]</scope>
    <source>
        <strain evidence="2 3">NRRL 20459</strain>
    </source>
</reference>
<feature type="compositionally biased region" description="Basic and acidic residues" evidence="1">
    <location>
        <begin position="749"/>
        <end position="766"/>
    </location>
</feature>
<keyword evidence="3" id="KW-1185">Reference proteome</keyword>
<proteinExistence type="predicted"/>
<accession>A0A8H4LE75</accession>
<feature type="region of interest" description="Disordered" evidence="1">
    <location>
        <begin position="698"/>
        <end position="718"/>
    </location>
</feature>
<evidence type="ECO:0000256" key="1">
    <source>
        <dbReference type="SAM" id="MobiDB-lite"/>
    </source>
</evidence>
<feature type="compositionally biased region" description="Basic residues" evidence="1">
    <location>
        <begin position="1037"/>
        <end position="1046"/>
    </location>
</feature>